<dbReference type="InterPro" id="IPR000073">
    <property type="entry name" value="AB_hydrolase_1"/>
</dbReference>
<organism evidence="2 3">
    <name type="scientific">Nocardia implantans</name>
    <dbReference type="NCBI Taxonomy" id="3108168"/>
    <lineage>
        <taxon>Bacteria</taxon>
        <taxon>Bacillati</taxon>
        <taxon>Actinomycetota</taxon>
        <taxon>Actinomycetes</taxon>
        <taxon>Mycobacteriales</taxon>
        <taxon>Nocardiaceae</taxon>
        <taxon>Nocardia</taxon>
    </lineage>
</organism>
<dbReference type="PRINTS" id="PR00412">
    <property type="entry name" value="EPOXHYDRLASE"/>
</dbReference>
<feature type="domain" description="AB hydrolase-1" evidence="1">
    <location>
        <begin position="32"/>
        <end position="273"/>
    </location>
</feature>
<sequence>MSTSVESRVAPELRELPTERGVLRYRETGDGPPLLLLHGSGPGVTGWRNFGANVPVFAQHYRTLVLEFPGFGVSDDFGAPHPMMSAQQAVGAFLDGLGLDRVRVVGNSMGGFVATDFALANPDRVDRLVTIGGIGTPVFSAQPGEGIVRLSEFVENPTREALIAWLHSMVYNSALVTEELIEQRWQQATDPATLENSRRMYGKAALARMAEAARNADTTPGWAKLGQITVPVLVTWGRDDRVSPVDMSLLPMRTLRNGEVHIFPNCGHWVMIEQKQAWEATVLAFLGR</sequence>
<accession>A0ABU6AU93</accession>
<dbReference type="RefSeq" id="WP_195080254.1">
    <property type="nucleotide sequence ID" value="NZ_JAYESH010000002.1"/>
</dbReference>
<dbReference type="SUPFAM" id="SSF53474">
    <property type="entry name" value="alpha/beta-Hydrolases"/>
    <property type="match status" value="1"/>
</dbReference>
<dbReference type="PANTHER" id="PTHR46438:SF11">
    <property type="entry name" value="LIPASE-RELATED"/>
    <property type="match status" value="1"/>
</dbReference>
<name>A0ABU6AU93_9NOCA</name>
<evidence type="ECO:0000313" key="2">
    <source>
        <dbReference type="EMBL" id="MEB3511026.1"/>
    </source>
</evidence>
<dbReference type="InterPro" id="IPR000639">
    <property type="entry name" value="Epox_hydrolase-like"/>
</dbReference>
<gene>
    <name evidence="2" type="ORF">U3653_13440</name>
</gene>
<dbReference type="PANTHER" id="PTHR46438">
    <property type="entry name" value="ALPHA/BETA-HYDROLASES SUPERFAMILY PROTEIN"/>
    <property type="match status" value="1"/>
</dbReference>
<keyword evidence="2" id="KW-0378">Hydrolase</keyword>
<dbReference type="PRINTS" id="PR00111">
    <property type="entry name" value="ABHYDROLASE"/>
</dbReference>
<dbReference type="EMBL" id="JAYKYQ010000005">
    <property type="protein sequence ID" value="MEB3511026.1"/>
    <property type="molecule type" value="Genomic_DNA"/>
</dbReference>
<dbReference type="Pfam" id="PF00561">
    <property type="entry name" value="Abhydrolase_1"/>
    <property type="match status" value="1"/>
</dbReference>
<proteinExistence type="predicted"/>
<reference evidence="2 3" key="1">
    <citation type="submission" date="2023-12" db="EMBL/GenBank/DDBJ databases">
        <title>novel species in genus Nocarida.</title>
        <authorList>
            <person name="Li Z."/>
        </authorList>
    </citation>
    <scope>NUCLEOTIDE SEQUENCE [LARGE SCALE GENOMIC DNA]</scope>
    <source>
        <strain evidence="2 3">CDC186</strain>
    </source>
</reference>
<dbReference type="Gene3D" id="3.40.50.1820">
    <property type="entry name" value="alpha/beta hydrolase"/>
    <property type="match status" value="1"/>
</dbReference>
<dbReference type="InterPro" id="IPR029058">
    <property type="entry name" value="AB_hydrolase_fold"/>
</dbReference>
<dbReference type="GO" id="GO:0016787">
    <property type="term" value="F:hydrolase activity"/>
    <property type="evidence" value="ECO:0007669"/>
    <property type="project" value="UniProtKB-KW"/>
</dbReference>
<comment type="caution">
    <text evidence="2">The sequence shown here is derived from an EMBL/GenBank/DDBJ whole genome shotgun (WGS) entry which is preliminary data.</text>
</comment>
<dbReference type="Proteomes" id="UP001348098">
    <property type="component" value="Unassembled WGS sequence"/>
</dbReference>
<protein>
    <submittedName>
        <fullName evidence="2">Alpha/beta fold hydrolase</fullName>
    </submittedName>
</protein>
<evidence type="ECO:0000259" key="1">
    <source>
        <dbReference type="Pfam" id="PF00561"/>
    </source>
</evidence>
<keyword evidence="3" id="KW-1185">Reference proteome</keyword>
<evidence type="ECO:0000313" key="3">
    <source>
        <dbReference type="Proteomes" id="UP001348098"/>
    </source>
</evidence>